<dbReference type="Proteomes" id="UP001599756">
    <property type="component" value="Unassembled WGS sequence"/>
</dbReference>
<feature type="region of interest" description="Disordered" evidence="1">
    <location>
        <begin position="65"/>
        <end position="98"/>
    </location>
</feature>
<evidence type="ECO:0000313" key="2">
    <source>
        <dbReference type="EMBL" id="MFE1751921.1"/>
    </source>
</evidence>
<proteinExistence type="predicted"/>
<feature type="non-terminal residue" evidence="2">
    <location>
        <position position="98"/>
    </location>
</feature>
<evidence type="ECO:0000313" key="3">
    <source>
        <dbReference type="Proteomes" id="UP001599756"/>
    </source>
</evidence>
<accession>A0ABW6H5L6</accession>
<evidence type="ECO:0000256" key="1">
    <source>
        <dbReference type="SAM" id="MobiDB-lite"/>
    </source>
</evidence>
<sequence>MPAAVAALRDDLAGIVGEMTDRLRAELPSYARVPPDLLTLRVTHAVDRGLGVVSRLYAAGVAGARAGAPRGGRGAPGPGAPPTRGLGVTPAGAQQQQP</sequence>
<keyword evidence="3" id="KW-1185">Reference proteome</keyword>
<gene>
    <name evidence="2" type="ORF">ACFW88_15525</name>
</gene>
<protein>
    <submittedName>
        <fullName evidence="2">Uncharacterized protein</fullName>
    </submittedName>
</protein>
<comment type="caution">
    <text evidence="2">The sequence shown here is derived from an EMBL/GenBank/DDBJ whole genome shotgun (WGS) entry which is preliminary data.</text>
</comment>
<dbReference type="EMBL" id="JBHYTS010000020">
    <property type="protein sequence ID" value="MFE1751921.1"/>
    <property type="molecule type" value="Genomic_DNA"/>
</dbReference>
<reference evidence="2 3" key="1">
    <citation type="submission" date="2024-09" db="EMBL/GenBank/DDBJ databases">
        <title>The Natural Products Discovery Center: Release of the First 8490 Sequenced Strains for Exploring Actinobacteria Biosynthetic Diversity.</title>
        <authorList>
            <person name="Kalkreuter E."/>
            <person name="Kautsar S.A."/>
            <person name="Yang D."/>
            <person name="Bader C.D."/>
            <person name="Teijaro C.N."/>
            <person name="Fluegel L."/>
            <person name="Davis C.M."/>
            <person name="Simpson J.R."/>
            <person name="Lauterbach L."/>
            <person name="Steele A.D."/>
            <person name="Gui C."/>
            <person name="Meng S."/>
            <person name="Li G."/>
            <person name="Viehrig K."/>
            <person name="Ye F."/>
            <person name="Su P."/>
            <person name="Kiefer A.F."/>
            <person name="Nichols A."/>
            <person name="Cepeda A.J."/>
            <person name="Yan W."/>
            <person name="Fan B."/>
            <person name="Jiang Y."/>
            <person name="Adhikari A."/>
            <person name="Zheng C.-J."/>
            <person name="Schuster L."/>
            <person name="Cowan T.M."/>
            <person name="Smanski M.J."/>
            <person name="Chevrette M.G."/>
            <person name="De Carvalho L.P.S."/>
            <person name="Shen B."/>
        </authorList>
    </citation>
    <scope>NUCLEOTIDE SEQUENCE [LARGE SCALE GENOMIC DNA]</scope>
    <source>
        <strain evidence="2 3">NPDC059500</strain>
    </source>
</reference>
<organism evidence="2 3">
    <name type="scientific">Streptomyces anandii</name>
    <dbReference type="NCBI Taxonomy" id="285454"/>
    <lineage>
        <taxon>Bacteria</taxon>
        <taxon>Bacillati</taxon>
        <taxon>Actinomycetota</taxon>
        <taxon>Actinomycetes</taxon>
        <taxon>Kitasatosporales</taxon>
        <taxon>Streptomycetaceae</taxon>
        <taxon>Streptomyces</taxon>
    </lineage>
</organism>
<name>A0ABW6H5L6_9ACTN</name>